<organism evidence="1 2">
    <name type="scientific">Parasporobacterium paucivorans DSM 15970</name>
    <dbReference type="NCBI Taxonomy" id="1122934"/>
    <lineage>
        <taxon>Bacteria</taxon>
        <taxon>Bacillati</taxon>
        <taxon>Bacillota</taxon>
        <taxon>Clostridia</taxon>
        <taxon>Lachnospirales</taxon>
        <taxon>Lachnospiraceae</taxon>
        <taxon>Parasporobacterium</taxon>
    </lineage>
</organism>
<name>A0A1M6FUR5_9FIRM</name>
<proteinExistence type="predicted"/>
<evidence type="ECO:0000313" key="2">
    <source>
        <dbReference type="Proteomes" id="UP000184342"/>
    </source>
</evidence>
<reference evidence="1 2" key="1">
    <citation type="submission" date="2016-11" db="EMBL/GenBank/DDBJ databases">
        <authorList>
            <person name="Jaros S."/>
            <person name="Januszkiewicz K."/>
            <person name="Wedrychowicz H."/>
        </authorList>
    </citation>
    <scope>NUCLEOTIDE SEQUENCE [LARGE SCALE GENOMIC DNA]</scope>
    <source>
        <strain evidence="1 2">DSM 15970</strain>
    </source>
</reference>
<sequence>MVAVFCLARGDTVWAYGEKIDGFQTHYEIHNQYISGGCLVLEGFYYVYELQNFTDSSRGTGTHHYYLELNNNGETKKYYDTGNYYMDLTELEFKTGYPWASVGEDAVVSPSRTDCNYRYRDIGFQFRIPMADLTDFKGLAASWNMKLTCVATNTYKGRGTEVPFKQESIYCSRTFSNLKFQDYSVMPYSGFSTLSSRVYASIGYVRSGPGRGTNIMKYNGKNIYWAEGEWFNDLSNNAAVSVGSEKVTWYGLRYGGVYLDGVRYRAKYDPGGTYGWLPSVFLDSISGTPYVITIENTPPVIMAKDIAVTEGTLIDASLLLNGVSAYDHSFGTIVPSIYSTNLALNSTQNDTGIYYVTYHAADTNMAETYKTVQITIKNEIPRIYAGNKNFGYGKVLTKDFLLENVTAFDLGDGDLTDQIVIADSGGLVLDSDANENGTYTITYAVTDSHNTTGYEKGFLYIFKRHVRSISLDSMSTLSADSKWNTRMLRADLATILERYGVEEAYEQSWYFENQDKDRIRAYVFEHGPSRETNRWILDNFSECRVK</sequence>
<evidence type="ECO:0000313" key="1">
    <source>
        <dbReference type="EMBL" id="SHJ01438.1"/>
    </source>
</evidence>
<dbReference type="STRING" id="1122934.SAMN02745691_01207"/>
<dbReference type="Proteomes" id="UP000184342">
    <property type="component" value="Unassembled WGS sequence"/>
</dbReference>
<dbReference type="AlphaFoldDB" id="A0A1M6FUR5"/>
<dbReference type="InterPro" id="IPR013783">
    <property type="entry name" value="Ig-like_fold"/>
</dbReference>
<dbReference type="OrthoDB" id="5522265at2"/>
<gene>
    <name evidence="1" type="ORF">SAMN02745691_01207</name>
</gene>
<protein>
    <submittedName>
        <fullName evidence="1">Uncharacterized protein</fullName>
    </submittedName>
</protein>
<dbReference type="EMBL" id="FQYT01000010">
    <property type="protein sequence ID" value="SHJ01438.1"/>
    <property type="molecule type" value="Genomic_DNA"/>
</dbReference>
<keyword evidence="2" id="KW-1185">Reference proteome</keyword>
<dbReference type="Gene3D" id="2.60.40.10">
    <property type="entry name" value="Immunoglobulins"/>
    <property type="match status" value="2"/>
</dbReference>
<accession>A0A1M6FUR5</accession>